<feature type="compositionally biased region" description="Basic and acidic residues" evidence="1">
    <location>
        <begin position="1"/>
        <end position="10"/>
    </location>
</feature>
<evidence type="ECO:0000313" key="3">
    <source>
        <dbReference type="Proteomes" id="UP000010412"/>
    </source>
</evidence>
<evidence type="ECO:0000256" key="1">
    <source>
        <dbReference type="SAM" id="MobiDB-lite"/>
    </source>
</evidence>
<comment type="caution">
    <text evidence="2">The sequence shown here is derived from an EMBL/GenBank/DDBJ whole genome shotgun (WGS) entry which is preliminary data.</text>
</comment>
<feature type="region of interest" description="Disordered" evidence="1">
    <location>
        <begin position="1"/>
        <end position="24"/>
    </location>
</feature>
<reference evidence="2 3" key="1">
    <citation type="submission" date="2012-05" db="EMBL/GenBank/DDBJ databases">
        <authorList>
            <person name="Weinstock G."/>
            <person name="Sodergren E."/>
            <person name="Lobos E.A."/>
            <person name="Fulton L."/>
            <person name="Fulton R."/>
            <person name="Courtney L."/>
            <person name="Fronick C."/>
            <person name="O'Laughlin M."/>
            <person name="Godfrey J."/>
            <person name="Wilson R.M."/>
            <person name="Miner T."/>
            <person name="Farmer C."/>
            <person name="Delehaunty K."/>
            <person name="Cordes M."/>
            <person name="Minx P."/>
            <person name="Tomlinson C."/>
            <person name="Chen J."/>
            <person name="Wollam A."/>
            <person name="Pepin K.H."/>
            <person name="Bhonagiri V."/>
            <person name="Zhang X."/>
            <person name="Suruliraj S."/>
            <person name="Warren W."/>
            <person name="Mitreva M."/>
            <person name="Mardis E.R."/>
            <person name="Wilson R.K."/>
        </authorList>
    </citation>
    <scope>NUCLEOTIDE SEQUENCE [LARGE SCALE GENOMIC DNA]</scope>
    <source>
        <strain evidence="2 3">KON</strain>
    </source>
</reference>
<dbReference type="Proteomes" id="UP000010412">
    <property type="component" value="Unassembled WGS sequence"/>
</dbReference>
<keyword evidence="3" id="KW-1185">Reference proteome</keyword>
<name>A0ABP2ST64_9FIRM</name>
<dbReference type="EMBL" id="AMEX01000009">
    <property type="protein sequence ID" value="EKY20545.1"/>
    <property type="molecule type" value="Genomic_DNA"/>
</dbReference>
<gene>
    <name evidence="2" type="ORF">HMPREF0870_00628</name>
</gene>
<proteinExistence type="predicted"/>
<sequence>MLDMGEHGWPKADFGPAKAAGRRQTRPVEVLGLPSVLFCKT</sequence>
<accession>A0ABP2ST64</accession>
<protein>
    <submittedName>
        <fullName evidence="2">Uncharacterized protein</fullName>
    </submittedName>
</protein>
<organism evidence="2 3">
    <name type="scientific">Veillonella atypica KON</name>
    <dbReference type="NCBI Taxonomy" id="1128111"/>
    <lineage>
        <taxon>Bacteria</taxon>
        <taxon>Bacillati</taxon>
        <taxon>Bacillota</taxon>
        <taxon>Negativicutes</taxon>
        <taxon>Veillonellales</taxon>
        <taxon>Veillonellaceae</taxon>
        <taxon>Veillonella</taxon>
    </lineage>
</organism>
<evidence type="ECO:0000313" key="2">
    <source>
        <dbReference type="EMBL" id="EKY20545.1"/>
    </source>
</evidence>